<reference evidence="1 2" key="1">
    <citation type="submission" date="2024-06" db="EMBL/GenBank/DDBJ databases">
        <title>Genomic Encyclopedia of Type Strains, Phase IV (KMG-IV): sequencing the most valuable type-strain genomes for metagenomic binning, comparative biology and taxonomic classification.</title>
        <authorList>
            <person name="Goeker M."/>
        </authorList>
    </citation>
    <scope>NUCLEOTIDE SEQUENCE [LARGE SCALE GENOMIC DNA]</scope>
    <source>
        <strain evidence="1 2">DSM 105042</strain>
    </source>
</reference>
<dbReference type="Proteomes" id="UP001549031">
    <property type="component" value="Unassembled WGS sequence"/>
</dbReference>
<gene>
    <name evidence="1" type="ORF">ABID21_004613</name>
</gene>
<sequence>MQQSLAELGEVDLIALGTGAAGLAAALKPFSHSVAPSEFVQILAVALLPHIAPAYESVALRLMRGFPSDGNCAHLDTVSREYAINCHGTSEISACRGTITS</sequence>
<dbReference type="RefSeq" id="WP_247246211.1">
    <property type="nucleotide sequence ID" value="NZ_JALJRA010000027.1"/>
</dbReference>
<evidence type="ECO:0000313" key="1">
    <source>
        <dbReference type="EMBL" id="MET3588477.1"/>
    </source>
</evidence>
<protein>
    <submittedName>
        <fullName evidence="1">Uncharacterized protein</fullName>
    </submittedName>
</protein>
<keyword evidence="2" id="KW-1185">Reference proteome</keyword>
<organism evidence="1 2">
    <name type="scientific">Pseudorhizobium tarimense</name>
    <dbReference type="NCBI Taxonomy" id="1079109"/>
    <lineage>
        <taxon>Bacteria</taxon>
        <taxon>Pseudomonadati</taxon>
        <taxon>Pseudomonadota</taxon>
        <taxon>Alphaproteobacteria</taxon>
        <taxon>Hyphomicrobiales</taxon>
        <taxon>Rhizobiaceae</taxon>
        <taxon>Rhizobium/Agrobacterium group</taxon>
        <taxon>Pseudorhizobium</taxon>
    </lineage>
</organism>
<dbReference type="EMBL" id="JBEPLJ010000026">
    <property type="protein sequence ID" value="MET3588477.1"/>
    <property type="molecule type" value="Genomic_DNA"/>
</dbReference>
<evidence type="ECO:0000313" key="2">
    <source>
        <dbReference type="Proteomes" id="UP001549031"/>
    </source>
</evidence>
<proteinExistence type="predicted"/>
<name>A0ABV2HD51_9HYPH</name>
<comment type="caution">
    <text evidence="1">The sequence shown here is derived from an EMBL/GenBank/DDBJ whole genome shotgun (WGS) entry which is preliminary data.</text>
</comment>
<accession>A0ABV2HD51</accession>